<evidence type="ECO:0000313" key="2">
    <source>
        <dbReference type="Proteomes" id="UP000001312"/>
    </source>
</evidence>
<keyword evidence="2" id="KW-1185">Reference proteome</keyword>
<dbReference type="Proteomes" id="UP000001312">
    <property type="component" value="Unassembled WGS sequence"/>
</dbReference>
<evidence type="ECO:0000313" key="1">
    <source>
        <dbReference type="EMBL" id="EDO04855.1"/>
    </source>
</evidence>
<dbReference type="RefSeq" id="XP_001591892.1">
    <property type="nucleotide sequence ID" value="XM_001591842.1"/>
</dbReference>
<dbReference type="InParanoid" id="A7EPT9"/>
<protein>
    <submittedName>
        <fullName evidence="1">Uncharacterized protein</fullName>
    </submittedName>
</protein>
<accession>A7EPT9</accession>
<dbReference type="GeneID" id="5488034"/>
<dbReference type="EMBL" id="CH476629">
    <property type="protein sequence ID" value="EDO04855.1"/>
    <property type="molecule type" value="Genomic_DNA"/>
</dbReference>
<name>A7EPT9_SCLS1</name>
<dbReference type="AlphaFoldDB" id="A7EPT9"/>
<gene>
    <name evidence="1" type="ORF">SS1G_07338</name>
</gene>
<proteinExistence type="predicted"/>
<dbReference type="HOGENOM" id="CLU_2813967_0_0_1"/>
<dbReference type="KEGG" id="ssl:SS1G_07338"/>
<organism evidence="1 2">
    <name type="scientific">Sclerotinia sclerotiorum (strain ATCC 18683 / 1980 / Ss-1)</name>
    <name type="common">White mold</name>
    <name type="synonym">Whetzelinia sclerotiorum</name>
    <dbReference type="NCBI Taxonomy" id="665079"/>
    <lineage>
        <taxon>Eukaryota</taxon>
        <taxon>Fungi</taxon>
        <taxon>Dikarya</taxon>
        <taxon>Ascomycota</taxon>
        <taxon>Pezizomycotina</taxon>
        <taxon>Leotiomycetes</taxon>
        <taxon>Helotiales</taxon>
        <taxon>Sclerotiniaceae</taxon>
        <taxon>Sclerotinia</taxon>
    </lineage>
</organism>
<reference evidence="2" key="1">
    <citation type="journal article" date="2011" name="PLoS Genet.">
        <title>Genomic analysis of the necrotrophic fungal pathogens Sclerotinia sclerotiorum and Botrytis cinerea.</title>
        <authorList>
            <person name="Amselem J."/>
            <person name="Cuomo C.A."/>
            <person name="van Kan J.A."/>
            <person name="Viaud M."/>
            <person name="Benito E.P."/>
            <person name="Couloux A."/>
            <person name="Coutinho P.M."/>
            <person name="de Vries R.P."/>
            <person name="Dyer P.S."/>
            <person name="Fillinger S."/>
            <person name="Fournier E."/>
            <person name="Gout L."/>
            <person name="Hahn M."/>
            <person name="Kohn L."/>
            <person name="Lapalu N."/>
            <person name="Plummer K.M."/>
            <person name="Pradier J.M."/>
            <person name="Quevillon E."/>
            <person name="Sharon A."/>
            <person name="Simon A."/>
            <person name="ten Have A."/>
            <person name="Tudzynski B."/>
            <person name="Tudzynski P."/>
            <person name="Wincker P."/>
            <person name="Andrew M."/>
            <person name="Anthouard V."/>
            <person name="Beever R.E."/>
            <person name="Beffa R."/>
            <person name="Benoit I."/>
            <person name="Bouzid O."/>
            <person name="Brault B."/>
            <person name="Chen Z."/>
            <person name="Choquer M."/>
            <person name="Collemare J."/>
            <person name="Cotton P."/>
            <person name="Danchin E.G."/>
            <person name="Da Silva C."/>
            <person name="Gautier A."/>
            <person name="Giraud C."/>
            <person name="Giraud T."/>
            <person name="Gonzalez C."/>
            <person name="Grossetete S."/>
            <person name="Guldener U."/>
            <person name="Henrissat B."/>
            <person name="Howlett B.J."/>
            <person name="Kodira C."/>
            <person name="Kretschmer M."/>
            <person name="Lappartient A."/>
            <person name="Leroch M."/>
            <person name="Levis C."/>
            <person name="Mauceli E."/>
            <person name="Neuveglise C."/>
            <person name="Oeser B."/>
            <person name="Pearson M."/>
            <person name="Poulain J."/>
            <person name="Poussereau N."/>
            <person name="Quesneville H."/>
            <person name="Rascle C."/>
            <person name="Schumacher J."/>
            <person name="Segurens B."/>
            <person name="Sexton A."/>
            <person name="Silva E."/>
            <person name="Sirven C."/>
            <person name="Soanes D.M."/>
            <person name="Talbot N.J."/>
            <person name="Templeton M."/>
            <person name="Yandava C."/>
            <person name="Yarden O."/>
            <person name="Zeng Q."/>
            <person name="Rollins J.A."/>
            <person name="Lebrun M.H."/>
            <person name="Dickman M."/>
        </authorList>
    </citation>
    <scope>NUCLEOTIDE SEQUENCE [LARGE SCALE GENOMIC DNA]</scope>
    <source>
        <strain evidence="2">ATCC 18683 / 1980 / Ss-1</strain>
    </source>
</reference>
<sequence length="67" mass="7599">MEAHHINPHQSQPQYIEAVRTLIIPAPAPTVSTLNPRFYTHDILRMPSSSKSRWYLIGSAQYHAGSK</sequence>